<dbReference type="PANTHER" id="PTHR21452:SF4">
    <property type="entry name" value="EXPORTIN-6"/>
    <property type="match status" value="1"/>
</dbReference>
<keyword evidence="5" id="KW-0963">Cytoplasm</keyword>
<dbReference type="Proteomes" id="UP001165060">
    <property type="component" value="Unassembled WGS sequence"/>
</dbReference>
<dbReference type="PANTHER" id="PTHR21452">
    <property type="entry name" value="EXPORTIN-6"/>
    <property type="match status" value="1"/>
</dbReference>
<evidence type="ECO:0000256" key="1">
    <source>
        <dbReference type="ARBA" id="ARBA00004123"/>
    </source>
</evidence>
<comment type="similarity">
    <text evidence="3">Belongs to the exportin family.</text>
</comment>
<gene>
    <name evidence="8" type="ORF">TeGR_g10629</name>
</gene>
<comment type="caution">
    <text evidence="8">The sequence shown here is derived from an EMBL/GenBank/DDBJ whole genome shotgun (WGS) entry which is preliminary data.</text>
</comment>
<sequence>MIRLYRFASLKASFYKWSPAALDIDRVEEHGLYLSAPHRHAYERVRALLDIFLFSVQCEGLPPAVVGKGVKLLRDLGDTVGLFKLAEFQTRLSASFVSVLLKDLLEMGQPSIVDEMSSLLFEIATVDMPGFFATLLPTIINSMNIGNAEKQTVLDSWNSSEVTKHSFEQNANEFLSEFRYYTSATSP</sequence>
<evidence type="ECO:0000256" key="6">
    <source>
        <dbReference type="ARBA" id="ARBA00022927"/>
    </source>
</evidence>
<evidence type="ECO:0000256" key="4">
    <source>
        <dbReference type="ARBA" id="ARBA00022448"/>
    </source>
</evidence>
<comment type="subcellular location">
    <subcellularLocation>
        <location evidence="2">Cytoplasm</location>
    </subcellularLocation>
    <subcellularLocation>
        <location evidence="1">Nucleus</location>
    </subcellularLocation>
</comment>
<evidence type="ECO:0000256" key="2">
    <source>
        <dbReference type="ARBA" id="ARBA00004496"/>
    </source>
</evidence>
<evidence type="ECO:0000256" key="5">
    <source>
        <dbReference type="ARBA" id="ARBA00022490"/>
    </source>
</evidence>
<accession>A0ABQ6NCX3</accession>
<keyword evidence="9" id="KW-1185">Reference proteome</keyword>
<name>A0ABQ6NCX3_9STRA</name>
<evidence type="ECO:0000256" key="7">
    <source>
        <dbReference type="ARBA" id="ARBA00023242"/>
    </source>
</evidence>
<dbReference type="EMBL" id="BRYB01006307">
    <property type="protein sequence ID" value="GMI54813.1"/>
    <property type="molecule type" value="Genomic_DNA"/>
</dbReference>
<evidence type="ECO:0000313" key="9">
    <source>
        <dbReference type="Proteomes" id="UP001165060"/>
    </source>
</evidence>
<keyword evidence="4" id="KW-0813">Transport</keyword>
<keyword evidence="7" id="KW-0539">Nucleus</keyword>
<organism evidence="8 9">
    <name type="scientific">Tetraparma gracilis</name>
    <dbReference type="NCBI Taxonomy" id="2962635"/>
    <lineage>
        <taxon>Eukaryota</taxon>
        <taxon>Sar</taxon>
        <taxon>Stramenopiles</taxon>
        <taxon>Ochrophyta</taxon>
        <taxon>Bolidophyceae</taxon>
        <taxon>Parmales</taxon>
        <taxon>Triparmaceae</taxon>
        <taxon>Tetraparma</taxon>
    </lineage>
</organism>
<reference evidence="8 9" key="1">
    <citation type="journal article" date="2023" name="Commun. Biol.">
        <title>Genome analysis of Parmales, the sister group of diatoms, reveals the evolutionary specialization of diatoms from phago-mixotrophs to photoautotrophs.</title>
        <authorList>
            <person name="Ban H."/>
            <person name="Sato S."/>
            <person name="Yoshikawa S."/>
            <person name="Yamada K."/>
            <person name="Nakamura Y."/>
            <person name="Ichinomiya M."/>
            <person name="Sato N."/>
            <person name="Blanc-Mathieu R."/>
            <person name="Endo H."/>
            <person name="Kuwata A."/>
            <person name="Ogata H."/>
        </authorList>
    </citation>
    <scope>NUCLEOTIDE SEQUENCE [LARGE SCALE GENOMIC DNA]</scope>
</reference>
<evidence type="ECO:0000313" key="8">
    <source>
        <dbReference type="EMBL" id="GMI54813.1"/>
    </source>
</evidence>
<dbReference type="InterPro" id="IPR040016">
    <property type="entry name" value="XPO6"/>
</dbReference>
<proteinExistence type="inferred from homology"/>
<evidence type="ECO:0000256" key="3">
    <source>
        <dbReference type="ARBA" id="ARBA00009466"/>
    </source>
</evidence>
<protein>
    <submittedName>
        <fullName evidence="8">Uncharacterized protein</fullName>
    </submittedName>
</protein>
<keyword evidence="6" id="KW-0653">Protein transport</keyword>